<evidence type="ECO:0000313" key="2">
    <source>
        <dbReference type="Proteomes" id="UP000025227"/>
    </source>
</evidence>
<organism evidence="2 3">
    <name type="scientific">Haemonchus contortus</name>
    <name type="common">Barber pole worm</name>
    <dbReference type="NCBI Taxonomy" id="6289"/>
    <lineage>
        <taxon>Eukaryota</taxon>
        <taxon>Metazoa</taxon>
        <taxon>Ecdysozoa</taxon>
        <taxon>Nematoda</taxon>
        <taxon>Chromadorea</taxon>
        <taxon>Rhabditida</taxon>
        <taxon>Rhabditina</taxon>
        <taxon>Rhabditomorpha</taxon>
        <taxon>Strongyloidea</taxon>
        <taxon>Trichostrongylidae</taxon>
        <taxon>Haemonchus</taxon>
    </lineage>
</organism>
<dbReference type="InterPro" id="IPR036397">
    <property type="entry name" value="RNaseH_sf"/>
</dbReference>
<name>A0A7I4Y3M6_HAECO</name>
<dbReference type="PANTHER" id="PTHR46060">
    <property type="entry name" value="MARINER MOS1 TRANSPOSASE-LIKE PROTEIN"/>
    <property type="match status" value="1"/>
</dbReference>
<dbReference type="Proteomes" id="UP000025227">
    <property type="component" value="Unplaced"/>
</dbReference>
<dbReference type="GO" id="GO:0003676">
    <property type="term" value="F:nucleic acid binding"/>
    <property type="evidence" value="ECO:0007669"/>
    <property type="project" value="InterPro"/>
</dbReference>
<dbReference type="InterPro" id="IPR052709">
    <property type="entry name" value="Transposase-MT_Hybrid"/>
</dbReference>
<dbReference type="AlphaFoldDB" id="A0A7I4Y3M6"/>
<protein>
    <submittedName>
        <fullName evidence="3">HTH_48 domain-containing protein</fullName>
    </submittedName>
</protein>
<evidence type="ECO:0000259" key="1">
    <source>
        <dbReference type="Pfam" id="PF17906"/>
    </source>
</evidence>
<reference evidence="3" key="1">
    <citation type="submission" date="2020-12" db="UniProtKB">
        <authorList>
            <consortium name="WormBaseParasite"/>
        </authorList>
    </citation>
    <scope>IDENTIFICATION</scope>
    <source>
        <strain evidence="3">MHco3</strain>
    </source>
</reference>
<dbReference type="Pfam" id="PF17906">
    <property type="entry name" value="HTH_48"/>
    <property type="match status" value="1"/>
</dbReference>
<proteinExistence type="predicted"/>
<evidence type="ECO:0000313" key="3">
    <source>
        <dbReference type="WBParaSite" id="HCON_00040470-00001"/>
    </source>
</evidence>
<sequence>MDPTNPSILRPIVCYEFLQGHSAREAAWNICAAFKKDVVHHSTVTRWYHRLESEDISIEGQERPGRNCDEMLYYEFLESGTTVTATTYSNQLQKVADAILHKSPKRLETYILHDSARPHVATMGNSRTRLGSTTSSTVLS</sequence>
<dbReference type="OrthoDB" id="5866656at2759"/>
<dbReference type="WBParaSite" id="HCON_00040470-00001">
    <property type="protein sequence ID" value="HCON_00040470-00001"/>
    <property type="gene ID" value="HCON_00040470"/>
</dbReference>
<accession>A0A7I4Y3M6</accession>
<dbReference type="InterPro" id="IPR001888">
    <property type="entry name" value="Transposase_1"/>
</dbReference>
<keyword evidence="2" id="KW-1185">Reference proteome</keyword>
<feature type="domain" description="Mos1 transposase HTH" evidence="1">
    <location>
        <begin position="9"/>
        <end position="55"/>
    </location>
</feature>
<dbReference type="PANTHER" id="PTHR46060:SF1">
    <property type="entry name" value="MARINER MOS1 TRANSPOSASE-LIKE PROTEIN"/>
    <property type="match status" value="1"/>
</dbReference>
<dbReference type="InterPro" id="IPR041426">
    <property type="entry name" value="Mos1_HTH"/>
</dbReference>
<dbReference type="Gene3D" id="3.30.420.10">
    <property type="entry name" value="Ribonuclease H-like superfamily/Ribonuclease H"/>
    <property type="match status" value="1"/>
</dbReference>
<dbReference type="Pfam" id="PF01359">
    <property type="entry name" value="Transposase_1"/>
    <property type="match status" value="1"/>
</dbReference>